<dbReference type="RefSeq" id="WP_123325492.1">
    <property type="nucleotide sequence ID" value="NZ_JBHRSX010000101.1"/>
</dbReference>
<gene>
    <name evidence="3" type="ORF">ACFOEW_20735</name>
</gene>
<feature type="transmembrane region" description="Helical" evidence="1">
    <location>
        <begin position="31"/>
        <end position="52"/>
    </location>
</feature>
<dbReference type="EMBL" id="JBHRSX010000101">
    <property type="protein sequence ID" value="MFC3204238.1"/>
    <property type="molecule type" value="Genomic_DNA"/>
</dbReference>
<keyword evidence="1" id="KW-1133">Transmembrane helix</keyword>
<evidence type="ECO:0000313" key="4">
    <source>
        <dbReference type="Proteomes" id="UP001595477"/>
    </source>
</evidence>
<keyword evidence="4" id="KW-1185">Reference proteome</keyword>
<reference evidence="4" key="1">
    <citation type="journal article" date="2019" name="Int. J. Syst. Evol. Microbiol.">
        <title>The Global Catalogue of Microorganisms (GCM) 10K type strain sequencing project: providing services to taxonomists for standard genome sequencing and annotation.</title>
        <authorList>
            <consortium name="The Broad Institute Genomics Platform"/>
            <consortium name="The Broad Institute Genome Sequencing Center for Infectious Disease"/>
            <person name="Wu L."/>
            <person name="Ma J."/>
        </authorList>
    </citation>
    <scope>NUCLEOTIDE SEQUENCE [LARGE SCALE GENOMIC DNA]</scope>
    <source>
        <strain evidence="4">KCTC 52449</strain>
    </source>
</reference>
<protein>
    <submittedName>
        <fullName evidence="3">PspC domain-containing protein</fullName>
    </submittedName>
</protein>
<comment type="caution">
    <text evidence="3">The sequence shown here is derived from an EMBL/GenBank/DDBJ whole genome shotgun (WGS) entry which is preliminary data.</text>
</comment>
<name>A0ABV7K4C5_9ALTE</name>
<keyword evidence="1" id="KW-0812">Transmembrane</keyword>
<dbReference type="Proteomes" id="UP001595477">
    <property type="component" value="Unassembled WGS sequence"/>
</dbReference>
<organism evidence="3 4">
    <name type="scientific">Alteromonas oceani</name>
    <dbReference type="NCBI Taxonomy" id="2071609"/>
    <lineage>
        <taxon>Bacteria</taxon>
        <taxon>Pseudomonadati</taxon>
        <taxon>Pseudomonadota</taxon>
        <taxon>Gammaproteobacteria</taxon>
        <taxon>Alteromonadales</taxon>
        <taxon>Alteromonadaceae</taxon>
        <taxon>Alteromonas/Salinimonas group</taxon>
        <taxon>Alteromonas</taxon>
    </lineage>
</organism>
<sequence length="83" mass="9611">MEHRVLTRSKHGLVSGTLRGMANYYHLNLNGLQLVFLIAAFFGFGFVVYLVLWMSIPAYSKREELLQEAQARYQKTEDGYSQH</sequence>
<proteinExistence type="predicted"/>
<accession>A0ABV7K4C5</accession>
<evidence type="ECO:0000259" key="2">
    <source>
        <dbReference type="Pfam" id="PF04024"/>
    </source>
</evidence>
<keyword evidence="1" id="KW-0472">Membrane</keyword>
<feature type="domain" description="Phage shock protein PspC N-terminal" evidence="2">
    <location>
        <begin position="6"/>
        <end position="57"/>
    </location>
</feature>
<evidence type="ECO:0000313" key="3">
    <source>
        <dbReference type="EMBL" id="MFC3204238.1"/>
    </source>
</evidence>
<evidence type="ECO:0000256" key="1">
    <source>
        <dbReference type="SAM" id="Phobius"/>
    </source>
</evidence>
<dbReference type="InterPro" id="IPR007168">
    <property type="entry name" value="Phageshock_PspC_N"/>
</dbReference>
<dbReference type="Pfam" id="PF04024">
    <property type="entry name" value="PspC"/>
    <property type="match status" value="1"/>
</dbReference>